<dbReference type="EMBL" id="KZ305018">
    <property type="protein sequence ID" value="PIA64250.1"/>
    <property type="molecule type" value="Genomic_DNA"/>
</dbReference>
<feature type="compositionally biased region" description="Polar residues" evidence="2">
    <location>
        <begin position="385"/>
        <end position="398"/>
    </location>
</feature>
<feature type="compositionally biased region" description="Polar residues" evidence="2">
    <location>
        <begin position="1088"/>
        <end position="1100"/>
    </location>
</feature>
<keyword evidence="1" id="KW-0175">Coiled coil</keyword>
<dbReference type="PANTHER" id="PTHR31115">
    <property type="entry name" value="OS05G0107300 PROTEIN"/>
    <property type="match status" value="1"/>
</dbReference>
<evidence type="ECO:0000313" key="4">
    <source>
        <dbReference type="Proteomes" id="UP000230069"/>
    </source>
</evidence>
<reference evidence="3 4" key="1">
    <citation type="submission" date="2017-09" db="EMBL/GenBank/DDBJ databases">
        <title>WGS assembly of Aquilegia coerulea Goldsmith.</title>
        <authorList>
            <person name="Hodges S."/>
            <person name="Kramer E."/>
            <person name="Nordborg M."/>
            <person name="Tomkins J."/>
            <person name="Borevitz J."/>
            <person name="Derieg N."/>
            <person name="Yan J."/>
            <person name="Mihaltcheva S."/>
            <person name="Hayes R.D."/>
            <person name="Rokhsar D."/>
        </authorList>
    </citation>
    <scope>NUCLEOTIDE SEQUENCE [LARGE SCALE GENOMIC DNA]</scope>
    <source>
        <strain evidence="4">cv. Goldsmith</strain>
    </source>
</reference>
<evidence type="ECO:0000256" key="1">
    <source>
        <dbReference type="SAM" id="Coils"/>
    </source>
</evidence>
<protein>
    <submittedName>
        <fullName evidence="3">Uncharacterized protein</fullName>
    </submittedName>
</protein>
<feature type="compositionally biased region" description="Basic and acidic residues" evidence="2">
    <location>
        <begin position="1141"/>
        <end position="1157"/>
    </location>
</feature>
<feature type="region of interest" description="Disordered" evidence="2">
    <location>
        <begin position="277"/>
        <end position="422"/>
    </location>
</feature>
<name>A0A2G5F8D0_AQUCA</name>
<feature type="compositionally biased region" description="Polar residues" evidence="2">
    <location>
        <begin position="1066"/>
        <end position="1080"/>
    </location>
</feature>
<feature type="region of interest" description="Disordered" evidence="2">
    <location>
        <begin position="1128"/>
        <end position="1189"/>
    </location>
</feature>
<feature type="compositionally biased region" description="Basic and acidic residues" evidence="2">
    <location>
        <begin position="538"/>
        <end position="554"/>
    </location>
</feature>
<feature type="region of interest" description="Disordered" evidence="2">
    <location>
        <begin position="436"/>
        <end position="555"/>
    </location>
</feature>
<organism evidence="3 4">
    <name type="scientific">Aquilegia coerulea</name>
    <name type="common">Rocky mountain columbine</name>
    <dbReference type="NCBI Taxonomy" id="218851"/>
    <lineage>
        <taxon>Eukaryota</taxon>
        <taxon>Viridiplantae</taxon>
        <taxon>Streptophyta</taxon>
        <taxon>Embryophyta</taxon>
        <taxon>Tracheophyta</taxon>
        <taxon>Spermatophyta</taxon>
        <taxon>Magnoliopsida</taxon>
        <taxon>Ranunculales</taxon>
        <taxon>Ranunculaceae</taxon>
        <taxon>Thalictroideae</taxon>
        <taxon>Aquilegia</taxon>
    </lineage>
</organism>
<feature type="compositionally biased region" description="Basic and acidic residues" evidence="2">
    <location>
        <begin position="358"/>
        <end position="373"/>
    </location>
</feature>
<keyword evidence="4" id="KW-1185">Reference proteome</keyword>
<evidence type="ECO:0000256" key="2">
    <source>
        <dbReference type="SAM" id="MobiDB-lite"/>
    </source>
</evidence>
<evidence type="ECO:0000313" key="3">
    <source>
        <dbReference type="EMBL" id="PIA64251.1"/>
    </source>
</evidence>
<feature type="compositionally biased region" description="Polar residues" evidence="2">
    <location>
        <begin position="347"/>
        <end position="357"/>
    </location>
</feature>
<feature type="region of interest" description="Disordered" evidence="2">
    <location>
        <begin position="578"/>
        <end position="665"/>
    </location>
</feature>
<feature type="coiled-coil region" evidence="1">
    <location>
        <begin position="920"/>
        <end position="950"/>
    </location>
</feature>
<dbReference type="FunCoup" id="A0A2G5F8D0">
    <property type="interactions" value="2947"/>
</dbReference>
<feature type="compositionally biased region" description="Polar residues" evidence="2">
    <location>
        <begin position="594"/>
        <end position="603"/>
    </location>
</feature>
<dbReference type="OrthoDB" id="1915143at2759"/>
<dbReference type="STRING" id="218851.A0A2G5F8D0"/>
<gene>
    <name evidence="3" type="ORF">AQUCO_00100022v1</name>
</gene>
<dbReference type="Proteomes" id="UP000230069">
    <property type="component" value="Unassembled WGS sequence"/>
</dbReference>
<feature type="compositionally biased region" description="Polar residues" evidence="2">
    <location>
        <begin position="317"/>
        <end position="331"/>
    </location>
</feature>
<dbReference type="PANTHER" id="PTHR31115:SF3">
    <property type="entry name" value="EXPRESSED PROTEIN"/>
    <property type="match status" value="1"/>
</dbReference>
<sequence>MAANSKSDLPSCSPDRLTYPAGHRGAYASASLPGSYRESLESRILSSLPNMSRTSTTLSRGDVLNFFHGLPYDSKPLATGHKLSRQGDLNRVMTATVGFSAGDLSSGSLNTKHLVASSFDELKRVKTSLHDKSVKARNRLKMLNETTSKFDKCFQNILPRKRSRSDVASSDRESSLLVDRTVFGGIAKVGTQSQASAFDTESPKLEEKTKNIVPSKRTRTSLLDVQMDVRANALGRSHGSMERDREMLGLASAVQSDEKEHTLVNGFDSWEKSRMKKKRSGIKSEYSTSTVLNRPLDGDKESKRDMQQRLGTDVRSRSSIAQGIRSGSSNGVGKLNVKTGLGMRSALKNNQDNGSNLNDRRDHIVGSDKERVNLKALNRSHIHENSYSSPSTKANTVTRAPRSGAGSIPKASADSPRSTEVADEWELSNLNKLHTAAGANNRKRTPPARSSSPPVAQWAGQRPQKIPRVARRSNSVRPIVGHGETPALDTVSHTSGNDNGLGIQKRSSGNGLQQVKLKGDLTSSAALSESEESGAAEIKSKDKSRKSGEVDEKGGLNIPKVATQVMLSRKNKEIDDEIVGQGGGVRRQGRTLRGFSNSRSGNPLSVEKRNDAVTAKQLRSARLGIDNNESKTGRPPTRKLSDRRAYTRPRPSLNAGAPDFHGESDDGHEELLVAANAAIDSGRACSSSLWRQKEPYFSFVSAEDISYLKQQVDSVLTPTYSAPGGDSTTVGEGFGLTEYEGDYRFTSGQLLEHTGTNPPSLYQRMLSAFIVEEEDENFCGRGNEDMELDGYGSKFEPNVELNCDSWNEQLLGNIQTVGRPASNGYRVTATRRYLEELENDDLSCADVMEDMNVEAIANYSSSLNGFQPDQPQMPSIACTNSQYSQMSIGKRLLLEVQSIGIFPDQMSEDEELSAEISRLKEKLHGEVSKKTQLLRKLENSVTEAREIQERDIERRAFDKLIEMAYEKYMTCWGPNASCGKGISGKAAKQDALAFIKRTIERSHKFKSTSESCFNEAVFMDVFHSVSSLMKNAESIFGNKDGESFKLDVDTPNRLSKGTDSAPLGSNPLSSLKSQSEQNMDSNEKYSSDDFQSANQLSEQVTGKEDTSSNRMKRRELLLDDVIGGNVGTSLRSSLLSGAKGKRSERDREGKGHNRETQFRNGTAKPGRPFLGNAKGERKSKAKPKQRTTQLSASLNGLVGKTLEIPKEVPPFIQESRELTTNRNAKKNKDLCLDTLPDPEALDLSHLQLPEMDSLGVPDDLGEQGQDLASWLNIDLSEQGQDLSDDGLQDNDFMGLQIPMDDLSDLNMMV</sequence>
<proteinExistence type="predicted"/>
<dbReference type="EMBL" id="KZ305018">
    <property type="protein sequence ID" value="PIA64251.1"/>
    <property type="molecule type" value="Genomic_DNA"/>
</dbReference>
<accession>A0A2G5F8D0</accession>
<feature type="region of interest" description="Disordered" evidence="2">
    <location>
        <begin position="1047"/>
        <end position="1112"/>
    </location>
</feature>
<feature type="compositionally biased region" description="Basic and acidic residues" evidence="2">
    <location>
        <begin position="296"/>
        <end position="316"/>
    </location>
</feature>